<dbReference type="GO" id="GO:0005737">
    <property type="term" value="C:cytoplasm"/>
    <property type="evidence" value="ECO:0007669"/>
    <property type="project" value="TreeGrafter"/>
</dbReference>
<dbReference type="Pfam" id="PF00884">
    <property type="entry name" value="Sulfatase"/>
    <property type="match status" value="1"/>
</dbReference>
<dbReference type="Proteomes" id="UP000092932">
    <property type="component" value="Chromosome"/>
</dbReference>
<evidence type="ECO:0000256" key="2">
    <source>
        <dbReference type="ARBA" id="ARBA00008779"/>
    </source>
</evidence>
<dbReference type="InterPro" id="IPR017850">
    <property type="entry name" value="Alkaline_phosphatase_core_sf"/>
</dbReference>
<dbReference type="EMBL" id="CP016591">
    <property type="protein sequence ID" value="ANY19321.1"/>
    <property type="molecule type" value="Genomic_DNA"/>
</dbReference>
<evidence type="ECO:0000256" key="1">
    <source>
        <dbReference type="ARBA" id="ARBA00001913"/>
    </source>
</evidence>
<gene>
    <name evidence="8" type="primary">betC_2</name>
    <name evidence="8" type="ORF">A6F68_00793</name>
</gene>
<accession>A0A1B2AB40</accession>
<keyword evidence="6" id="KW-0106">Calcium</keyword>
<keyword evidence="9" id="KW-1185">Reference proteome</keyword>
<dbReference type="GO" id="GO:0046872">
    <property type="term" value="F:metal ion binding"/>
    <property type="evidence" value="ECO:0007669"/>
    <property type="project" value="UniProtKB-KW"/>
</dbReference>
<evidence type="ECO:0000313" key="9">
    <source>
        <dbReference type="Proteomes" id="UP000092932"/>
    </source>
</evidence>
<evidence type="ECO:0000256" key="6">
    <source>
        <dbReference type="ARBA" id="ARBA00022837"/>
    </source>
</evidence>
<comment type="similarity">
    <text evidence="2">Belongs to the sulfatase family.</text>
</comment>
<dbReference type="AlphaFoldDB" id="A0A1B2AB40"/>
<dbReference type="GO" id="GO:0004423">
    <property type="term" value="F:iduronate-2-sulfatase activity"/>
    <property type="evidence" value="ECO:0007669"/>
    <property type="project" value="InterPro"/>
</dbReference>
<evidence type="ECO:0000256" key="4">
    <source>
        <dbReference type="ARBA" id="ARBA00022729"/>
    </source>
</evidence>
<name>A0A1B2AB40_9SPHN</name>
<dbReference type="GO" id="GO:0047753">
    <property type="term" value="F:choline-sulfatase activity"/>
    <property type="evidence" value="ECO:0007669"/>
    <property type="project" value="UniProtKB-EC"/>
</dbReference>
<evidence type="ECO:0000256" key="5">
    <source>
        <dbReference type="ARBA" id="ARBA00022801"/>
    </source>
</evidence>
<evidence type="ECO:0000259" key="7">
    <source>
        <dbReference type="Pfam" id="PF00884"/>
    </source>
</evidence>
<reference evidence="8 9" key="1">
    <citation type="submission" date="2016-07" db="EMBL/GenBank/DDBJ databases">
        <title>Complete genome sequence of Altererythrobacter dongtanensis KCTC 22672, a type strain with esterase isolated from tidal flat.</title>
        <authorList>
            <person name="Cheng H."/>
            <person name="Wu Y.-H."/>
            <person name="Zhou P."/>
            <person name="Huo Y.-Y."/>
            <person name="Wang C.-S."/>
            <person name="Xu X.-W."/>
        </authorList>
    </citation>
    <scope>NUCLEOTIDE SEQUENCE [LARGE SCALE GENOMIC DNA]</scope>
    <source>
        <strain evidence="8 9">KCTC 22672</strain>
    </source>
</reference>
<keyword evidence="5 8" id="KW-0378">Hydrolase</keyword>
<comment type="cofactor">
    <cofactor evidence="1">
        <name>Ca(2+)</name>
        <dbReference type="ChEBI" id="CHEBI:29108"/>
    </cofactor>
</comment>
<dbReference type="OrthoDB" id="9795675at2"/>
<dbReference type="InterPro" id="IPR035874">
    <property type="entry name" value="IDS"/>
</dbReference>
<evidence type="ECO:0000313" key="8">
    <source>
        <dbReference type="EMBL" id="ANY19321.1"/>
    </source>
</evidence>
<dbReference type="PANTHER" id="PTHR45953:SF1">
    <property type="entry name" value="IDURONATE 2-SULFATASE"/>
    <property type="match status" value="1"/>
</dbReference>
<sequence>MRFDTAYANQAVCAPSQFNLMMGSRSSSTGIYNFGMNMRDYYPDTVTMPQWFMRAGYHTESMGKVFHFGHGTYGDEASWSVPHHKDHVIEYHGPASTPGGAVTREEAYFNEKPHEGAILELPKGAAYESPDVSDETYADGRTAAYAIQRLEALKGSKQPFFMAVGFARPHMPFSVPKKYWDMYDPAKMPMPEFEDMPEGAPAFAGKVGGEVANYFPVPGKVTGKEYPRDLVRTMVQGYYAGVSYTDAQVGKVLAELDRLGLRDDTIVVLWGDHGFHLGDHGLWTKHTNYEQATRIPLIFAGPGVGAGGRSTGQPAETVDIYTTLASLAGLSHPTGPQPIDGLDLSPVFADPAARVRPYAYHVFNRPDRLGQAIRTERYRLVRWTQQRTKARDYELNDLVADPGEHRNLAKSDPATVKRLDAYIDALPPPASIYKKEAFQKAKRAAKKGGSDEE</sequence>
<dbReference type="STRING" id="692370.A6F68_00793"/>
<dbReference type="RefSeq" id="WP_067676608.1">
    <property type="nucleotide sequence ID" value="NZ_CP016591.1"/>
</dbReference>
<keyword evidence="3" id="KW-0479">Metal-binding</keyword>
<evidence type="ECO:0000256" key="3">
    <source>
        <dbReference type="ARBA" id="ARBA00022723"/>
    </source>
</evidence>
<keyword evidence="4" id="KW-0732">Signal</keyword>
<dbReference type="Gene3D" id="3.40.720.10">
    <property type="entry name" value="Alkaline Phosphatase, subunit A"/>
    <property type="match status" value="1"/>
</dbReference>
<dbReference type="SUPFAM" id="SSF53649">
    <property type="entry name" value="Alkaline phosphatase-like"/>
    <property type="match status" value="1"/>
</dbReference>
<proteinExistence type="inferred from homology"/>
<protein>
    <submittedName>
        <fullName evidence="8">Choline-sulfatase</fullName>
        <ecNumber evidence="8">3.1.6.6</ecNumber>
    </submittedName>
</protein>
<dbReference type="PANTHER" id="PTHR45953">
    <property type="entry name" value="IDURONATE 2-SULFATASE"/>
    <property type="match status" value="1"/>
</dbReference>
<dbReference type="KEGG" id="ado:A6F68_00793"/>
<dbReference type="EC" id="3.1.6.6" evidence="8"/>
<dbReference type="InterPro" id="IPR000917">
    <property type="entry name" value="Sulfatase_N"/>
</dbReference>
<organism evidence="8 9">
    <name type="scientific">Tsuneonella dongtanensis</name>
    <dbReference type="NCBI Taxonomy" id="692370"/>
    <lineage>
        <taxon>Bacteria</taxon>
        <taxon>Pseudomonadati</taxon>
        <taxon>Pseudomonadota</taxon>
        <taxon>Alphaproteobacteria</taxon>
        <taxon>Sphingomonadales</taxon>
        <taxon>Erythrobacteraceae</taxon>
        <taxon>Tsuneonella</taxon>
    </lineage>
</organism>
<feature type="domain" description="Sulfatase N-terminal" evidence="7">
    <location>
        <begin position="1"/>
        <end position="329"/>
    </location>
</feature>
<dbReference type="CDD" id="cd16030">
    <property type="entry name" value="iduronate-2-sulfatase"/>
    <property type="match status" value="1"/>
</dbReference>
<dbReference type="PATRIC" id="fig|692370.5.peg.807"/>